<dbReference type="EMBL" id="RJVU01020146">
    <property type="protein sequence ID" value="ROL50502.1"/>
    <property type="molecule type" value="Genomic_DNA"/>
</dbReference>
<proteinExistence type="predicted"/>
<dbReference type="OrthoDB" id="9035231at2759"/>
<reference evidence="1 2" key="1">
    <citation type="submission" date="2018-10" db="EMBL/GenBank/DDBJ databases">
        <title>Genome assembly for a Yunnan-Guizhou Plateau 3E fish, Anabarilius grahami (Regan), and its evolutionary and genetic applications.</title>
        <authorList>
            <person name="Jiang W."/>
        </authorList>
    </citation>
    <scope>NUCLEOTIDE SEQUENCE [LARGE SCALE GENOMIC DNA]</scope>
    <source>
        <strain evidence="1">AG-KIZ</strain>
        <tissue evidence="1">Muscle</tissue>
    </source>
</reference>
<keyword evidence="2" id="KW-1185">Reference proteome</keyword>
<dbReference type="Proteomes" id="UP000281406">
    <property type="component" value="Unassembled WGS sequence"/>
</dbReference>
<sequence length="95" mass="10617">MRGSQLVDHDPNMCLFFPCCASIRTGSVVLELRSELDQEYQDKFRRLPVEIQEFVQDSAACKGKLINSSDCLPVSTATEANRGLESSEKVFDTTL</sequence>
<organism evidence="1 2">
    <name type="scientific">Anabarilius grahami</name>
    <name type="common">Kanglang fish</name>
    <name type="synonym">Barilius grahami</name>
    <dbReference type="NCBI Taxonomy" id="495550"/>
    <lineage>
        <taxon>Eukaryota</taxon>
        <taxon>Metazoa</taxon>
        <taxon>Chordata</taxon>
        <taxon>Craniata</taxon>
        <taxon>Vertebrata</taxon>
        <taxon>Euteleostomi</taxon>
        <taxon>Actinopterygii</taxon>
        <taxon>Neopterygii</taxon>
        <taxon>Teleostei</taxon>
        <taxon>Ostariophysi</taxon>
        <taxon>Cypriniformes</taxon>
        <taxon>Xenocyprididae</taxon>
        <taxon>Xenocypridinae</taxon>
        <taxon>Xenocypridinae incertae sedis</taxon>
        <taxon>Anabarilius</taxon>
    </lineage>
</organism>
<accession>A0A3N0YWA6</accession>
<name>A0A3N0YWA6_ANAGA</name>
<gene>
    <name evidence="1" type="ORF">DPX16_2801</name>
</gene>
<protein>
    <submittedName>
        <fullName evidence="1">1-phosphatidylinositol 4,5-bisphosphate phosphodiesterase beta-1</fullName>
    </submittedName>
</protein>
<comment type="caution">
    <text evidence="1">The sequence shown here is derived from an EMBL/GenBank/DDBJ whole genome shotgun (WGS) entry which is preliminary data.</text>
</comment>
<dbReference type="AlphaFoldDB" id="A0A3N0YWA6"/>
<evidence type="ECO:0000313" key="2">
    <source>
        <dbReference type="Proteomes" id="UP000281406"/>
    </source>
</evidence>
<evidence type="ECO:0000313" key="1">
    <source>
        <dbReference type="EMBL" id="ROL50502.1"/>
    </source>
</evidence>